<reference evidence="6" key="1">
    <citation type="journal article" date="2020" name="Phytopathology">
        <title>Genome sequence and comparative analysis of Colletotrichum gloeosporioides isolated from Liriodendron leaves.</title>
        <authorList>
            <person name="Fu F.F."/>
            <person name="Hao Z."/>
            <person name="Wang P."/>
            <person name="Lu Y."/>
            <person name="Xue L.J."/>
            <person name="Wei G."/>
            <person name="Tian Y."/>
            <person name="Baishi H."/>
            <person name="Xu H."/>
            <person name="Shi J."/>
            <person name="Cheng T."/>
            <person name="Wang G."/>
            <person name="Yi Y."/>
            <person name="Chen J."/>
        </authorList>
    </citation>
    <scope>NUCLEOTIDE SEQUENCE</scope>
    <source>
        <strain evidence="6">Lc1</strain>
    </source>
</reference>
<dbReference type="PANTHER" id="PTHR43400">
    <property type="entry name" value="FUMARATE REDUCTASE"/>
    <property type="match status" value="1"/>
</dbReference>
<proteinExistence type="predicted"/>
<evidence type="ECO:0000256" key="1">
    <source>
        <dbReference type="ARBA" id="ARBA00001974"/>
    </source>
</evidence>
<keyword evidence="4" id="KW-0560">Oxidoreductase</keyword>
<keyword evidence="2" id="KW-0285">Flavoprotein</keyword>
<sequence>MLLCRKSAALQKVPKPNASPWRLHSISPAPNQFHHKYSTLRRTQPPDVVVVGGGVAGVCASIAAAEKGVKVLLLDDAHGGGASALSGGVVYAGGGTRQQKEAGYGHDSPDNMFAYLKEETGDAVDDKTLRRFCDESVQRNEWLEKHGARFEASLCPYKTSYPTNQHYLYFSGNEKSHPFNKVVEPAPRGHRMVQPGFSGGELWRVLFESALGLGVDFQPATKVQRVLFDGQGKTSGVKIRTMSNTYSLFAKHKSLVTKTKKYQLMASQLADKYHHQADKIWQEHAVSETIHSRAVVLSAGGFAFNHEMRQVYLPEFSTVAPLGTQGDDGSGINIGVEAGGSVSNMNKMSVWRFLYPPTALVEGVVVAQDGKRFAAEDMYGATLSDIMIRDHDAKGFLILDSNQWAKARGQLFKQTNFPLLVQRLHWLYWDYKKASSLEALGSKLGVSAEELESTVEGYNRDISSRNEDRMHKASEYCTPLLKPPFYGVDISCRVGGIQAVNGLTLGGLRVDGDTGLVLTGEDKTIPGLYAAGRTAVGVCANGYVSGLSIADGVFSGKRAGEHAALENK</sequence>
<dbReference type="SUPFAM" id="SSF51905">
    <property type="entry name" value="FAD/NAD(P)-binding domain"/>
    <property type="match status" value="1"/>
</dbReference>
<comment type="caution">
    <text evidence="6">The sequence shown here is derived from an EMBL/GenBank/DDBJ whole genome shotgun (WGS) entry which is preliminary data.</text>
</comment>
<gene>
    <name evidence="6" type="ORF">GCG54_00002430</name>
</gene>
<reference evidence="6" key="2">
    <citation type="submission" date="2020-03" db="EMBL/GenBank/DDBJ databases">
        <authorList>
            <person name="Fu F.-F."/>
            <person name="Chen J."/>
        </authorList>
    </citation>
    <scope>NUCLEOTIDE SEQUENCE</scope>
    <source>
        <strain evidence="6">Lc1</strain>
    </source>
</reference>
<comment type="cofactor">
    <cofactor evidence="1">
        <name>FAD</name>
        <dbReference type="ChEBI" id="CHEBI:57692"/>
    </cofactor>
</comment>
<dbReference type="GO" id="GO:0016491">
    <property type="term" value="F:oxidoreductase activity"/>
    <property type="evidence" value="ECO:0007669"/>
    <property type="project" value="UniProtKB-KW"/>
</dbReference>
<evidence type="ECO:0000313" key="6">
    <source>
        <dbReference type="EMBL" id="KAF3809981.1"/>
    </source>
</evidence>
<evidence type="ECO:0000256" key="2">
    <source>
        <dbReference type="ARBA" id="ARBA00022630"/>
    </source>
</evidence>
<evidence type="ECO:0000256" key="4">
    <source>
        <dbReference type="ARBA" id="ARBA00023002"/>
    </source>
</evidence>
<organism evidence="6 7">
    <name type="scientific">Colletotrichum gloeosporioides</name>
    <name type="common">Anthracnose fungus</name>
    <name type="synonym">Glomerella cingulata</name>
    <dbReference type="NCBI Taxonomy" id="474922"/>
    <lineage>
        <taxon>Eukaryota</taxon>
        <taxon>Fungi</taxon>
        <taxon>Dikarya</taxon>
        <taxon>Ascomycota</taxon>
        <taxon>Pezizomycotina</taxon>
        <taxon>Sordariomycetes</taxon>
        <taxon>Hypocreomycetidae</taxon>
        <taxon>Glomerellales</taxon>
        <taxon>Glomerellaceae</taxon>
        <taxon>Colletotrichum</taxon>
        <taxon>Colletotrichum gloeosporioides species complex</taxon>
    </lineage>
</organism>
<evidence type="ECO:0000256" key="3">
    <source>
        <dbReference type="ARBA" id="ARBA00022827"/>
    </source>
</evidence>
<dbReference type="Proteomes" id="UP000613401">
    <property type="component" value="Unassembled WGS sequence"/>
</dbReference>
<accession>A0A8H4CTT7</accession>
<dbReference type="InterPro" id="IPR003953">
    <property type="entry name" value="FAD-dep_OxRdtase_2_FAD-bd"/>
</dbReference>
<dbReference type="InterPro" id="IPR050315">
    <property type="entry name" value="FAD-oxidoreductase_2"/>
</dbReference>
<dbReference type="RefSeq" id="XP_045269140.1">
    <property type="nucleotide sequence ID" value="XM_045402522.1"/>
</dbReference>
<keyword evidence="3" id="KW-0274">FAD</keyword>
<dbReference type="InterPro" id="IPR036188">
    <property type="entry name" value="FAD/NAD-bd_sf"/>
</dbReference>
<dbReference type="EMBL" id="WVTB01000013">
    <property type="protein sequence ID" value="KAF3809981.1"/>
    <property type="molecule type" value="Genomic_DNA"/>
</dbReference>
<dbReference type="Gene3D" id="3.50.50.60">
    <property type="entry name" value="FAD/NAD(P)-binding domain"/>
    <property type="match status" value="3"/>
</dbReference>
<dbReference type="SUPFAM" id="SSF56425">
    <property type="entry name" value="Succinate dehydrogenase/fumarate reductase flavoprotein, catalytic domain"/>
    <property type="match status" value="1"/>
</dbReference>
<keyword evidence="7" id="KW-1185">Reference proteome</keyword>
<name>A0A8H4CTT7_COLGL</name>
<dbReference type="Pfam" id="PF00890">
    <property type="entry name" value="FAD_binding_2"/>
    <property type="match status" value="1"/>
</dbReference>
<dbReference type="AlphaFoldDB" id="A0A8H4CTT7"/>
<evidence type="ECO:0000259" key="5">
    <source>
        <dbReference type="Pfam" id="PF00890"/>
    </source>
</evidence>
<dbReference type="Gene3D" id="3.90.700.10">
    <property type="entry name" value="Succinate dehydrogenase/fumarate reductase flavoprotein, catalytic domain"/>
    <property type="match status" value="1"/>
</dbReference>
<dbReference type="NCBIfam" id="NF005511">
    <property type="entry name" value="PRK07121.1-4"/>
    <property type="match status" value="1"/>
</dbReference>
<dbReference type="PANTHER" id="PTHR43400:SF10">
    <property type="entry name" value="3-OXOSTEROID 1-DEHYDROGENASE"/>
    <property type="match status" value="1"/>
</dbReference>
<dbReference type="InterPro" id="IPR027477">
    <property type="entry name" value="Succ_DH/fumarate_Rdtase_cat_sf"/>
</dbReference>
<protein>
    <submittedName>
        <fullName evidence="6">3-oxo-5-alpha-steroid 4-dehydrogenase</fullName>
    </submittedName>
</protein>
<dbReference type="GO" id="GO:0008202">
    <property type="term" value="P:steroid metabolic process"/>
    <property type="evidence" value="ECO:0007669"/>
    <property type="project" value="UniProtKB-ARBA"/>
</dbReference>
<dbReference type="GeneID" id="69009592"/>
<evidence type="ECO:0000313" key="7">
    <source>
        <dbReference type="Proteomes" id="UP000613401"/>
    </source>
</evidence>
<feature type="domain" description="FAD-dependent oxidoreductase 2 FAD-binding" evidence="5">
    <location>
        <begin position="47"/>
        <end position="538"/>
    </location>
</feature>